<name>A0A0A9AER6_ARUDO</name>
<sequence length="31" mass="3381">MQAPWSRRRRAGGPPRCAGRRCPPRAPAAPP</sequence>
<feature type="region of interest" description="Disordered" evidence="1">
    <location>
        <begin position="1"/>
        <end position="31"/>
    </location>
</feature>
<evidence type="ECO:0000313" key="2">
    <source>
        <dbReference type="EMBL" id="JAD50129.1"/>
    </source>
</evidence>
<reference evidence="2" key="1">
    <citation type="submission" date="2014-09" db="EMBL/GenBank/DDBJ databases">
        <authorList>
            <person name="Magalhaes I.L.F."/>
            <person name="Oliveira U."/>
            <person name="Santos F.R."/>
            <person name="Vidigal T.H.D.A."/>
            <person name="Brescovit A.D."/>
            <person name="Santos A.J."/>
        </authorList>
    </citation>
    <scope>NUCLEOTIDE SEQUENCE</scope>
    <source>
        <tissue evidence="2">Shoot tissue taken approximately 20 cm above the soil surface</tissue>
    </source>
</reference>
<evidence type="ECO:0000256" key="1">
    <source>
        <dbReference type="SAM" id="MobiDB-lite"/>
    </source>
</evidence>
<feature type="compositionally biased region" description="Basic residues" evidence="1">
    <location>
        <begin position="1"/>
        <end position="11"/>
    </location>
</feature>
<reference evidence="2" key="2">
    <citation type="journal article" date="2015" name="Data Brief">
        <title>Shoot transcriptome of the giant reed, Arundo donax.</title>
        <authorList>
            <person name="Barrero R.A."/>
            <person name="Guerrero F.D."/>
            <person name="Moolhuijzen P."/>
            <person name="Goolsby J.A."/>
            <person name="Tidwell J."/>
            <person name="Bellgard S.E."/>
            <person name="Bellgard M.I."/>
        </authorList>
    </citation>
    <scope>NUCLEOTIDE SEQUENCE</scope>
    <source>
        <tissue evidence="2">Shoot tissue taken approximately 20 cm above the soil surface</tissue>
    </source>
</reference>
<accession>A0A0A9AER6</accession>
<dbReference type="EMBL" id="GBRH01247766">
    <property type="protein sequence ID" value="JAD50129.1"/>
    <property type="molecule type" value="Transcribed_RNA"/>
</dbReference>
<protein>
    <submittedName>
        <fullName evidence="2">Uncharacterized protein</fullName>
    </submittedName>
</protein>
<organism evidence="2">
    <name type="scientific">Arundo donax</name>
    <name type="common">Giant reed</name>
    <name type="synonym">Donax arundinaceus</name>
    <dbReference type="NCBI Taxonomy" id="35708"/>
    <lineage>
        <taxon>Eukaryota</taxon>
        <taxon>Viridiplantae</taxon>
        <taxon>Streptophyta</taxon>
        <taxon>Embryophyta</taxon>
        <taxon>Tracheophyta</taxon>
        <taxon>Spermatophyta</taxon>
        <taxon>Magnoliopsida</taxon>
        <taxon>Liliopsida</taxon>
        <taxon>Poales</taxon>
        <taxon>Poaceae</taxon>
        <taxon>PACMAD clade</taxon>
        <taxon>Arundinoideae</taxon>
        <taxon>Arundineae</taxon>
        <taxon>Arundo</taxon>
    </lineage>
</organism>
<dbReference type="AlphaFoldDB" id="A0A0A9AER6"/>
<proteinExistence type="predicted"/>